<name>A0A1X2H961_SYNRA</name>
<proteinExistence type="inferred from homology"/>
<comment type="cofactor">
    <cofactor evidence="1">
        <name>[4Fe-4S] cluster</name>
        <dbReference type="ChEBI" id="CHEBI:49883"/>
    </cofactor>
</comment>
<dbReference type="GO" id="GO:0005759">
    <property type="term" value="C:mitochondrial matrix"/>
    <property type="evidence" value="ECO:0007669"/>
    <property type="project" value="UniProtKB-ARBA"/>
</dbReference>
<protein>
    <recommendedName>
        <fullName evidence="12">Nucleotide-binding protein-like</fullName>
    </recommendedName>
</protein>
<dbReference type="GO" id="GO:0051539">
    <property type="term" value="F:4 iron, 4 sulfur cluster binding"/>
    <property type="evidence" value="ECO:0007669"/>
    <property type="project" value="UniProtKB-KW"/>
</dbReference>
<evidence type="ECO:0000256" key="3">
    <source>
        <dbReference type="ARBA" id="ARBA00022485"/>
    </source>
</evidence>
<dbReference type="AlphaFoldDB" id="A0A1X2H961"/>
<keyword evidence="7" id="KW-0809">Transit peptide</keyword>
<evidence type="ECO:0000256" key="2">
    <source>
        <dbReference type="ARBA" id="ARBA00004173"/>
    </source>
</evidence>
<dbReference type="SUPFAM" id="SSF52540">
    <property type="entry name" value="P-loop containing nucleoside triphosphate hydrolases"/>
    <property type="match status" value="1"/>
</dbReference>
<evidence type="ECO:0000256" key="6">
    <source>
        <dbReference type="ARBA" id="ARBA00022840"/>
    </source>
</evidence>
<accession>A0A1X2H961</accession>
<dbReference type="InterPro" id="IPR019591">
    <property type="entry name" value="Mrp/NBP35_ATP-bd"/>
</dbReference>
<sequence length="298" mass="32118">MISRRLFSTCRVLRHENPLGLPNHKAPPTIPRAQRGLPKKVAIPGVKNVVAVASGKGGVGKSTTAVNLALAAAGLKQRVGILDADIFGPSIPSLMNLQGEPDLTEKGDRLIPLVNYGVKCMSMGFLVDKEAPVVWRGLMVMKALQQLLHQVDWGNLDLLVIDMPPGTGDVQLTITQQIVVNGAVIVSTPQDIALIDAVKGTNMFKKVDVPILGMVQNMSLFICPNCNHETHIFGQDGANRMAEKLGIPFLGEVPLHADICKLSDAGKPIVVSQPESAFAGHYRELARQILNRLAEDKK</sequence>
<gene>
    <name evidence="13" type="ORF">BCR43DRAFT_495081</name>
</gene>
<organism evidence="13 14">
    <name type="scientific">Syncephalastrum racemosum</name>
    <name type="common">Filamentous fungus</name>
    <dbReference type="NCBI Taxonomy" id="13706"/>
    <lineage>
        <taxon>Eukaryota</taxon>
        <taxon>Fungi</taxon>
        <taxon>Fungi incertae sedis</taxon>
        <taxon>Mucoromycota</taxon>
        <taxon>Mucoromycotina</taxon>
        <taxon>Mucoromycetes</taxon>
        <taxon>Mucorales</taxon>
        <taxon>Syncephalastraceae</taxon>
        <taxon>Syncephalastrum</taxon>
    </lineage>
</organism>
<dbReference type="Proteomes" id="UP000242180">
    <property type="component" value="Unassembled WGS sequence"/>
</dbReference>
<dbReference type="InterPro" id="IPR044304">
    <property type="entry name" value="NUBPL-like"/>
</dbReference>
<evidence type="ECO:0000256" key="7">
    <source>
        <dbReference type="ARBA" id="ARBA00022946"/>
    </source>
</evidence>
<keyword evidence="9" id="KW-0411">Iron-sulfur</keyword>
<evidence type="ECO:0000256" key="9">
    <source>
        <dbReference type="ARBA" id="ARBA00023014"/>
    </source>
</evidence>
<dbReference type="InterPro" id="IPR027417">
    <property type="entry name" value="P-loop_NTPase"/>
</dbReference>
<comment type="similarity">
    <text evidence="11">Belongs to the Mrp/NBP35 ATP-binding proteins family.</text>
</comment>
<reference evidence="13 14" key="1">
    <citation type="submission" date="2016-07" db="EMBL/GenBank/DDBJ databases">
        <title>Pervasive Adenine N6-methylation of Active Genes in Fungi.</title>
        <authorList>
            <consortium name="DOE Joint Genome Institute"/>
            <person name="Mondo S.J."/>
            <person name="Dannebaum R.O."/>
            <person name="Kuo R.C."/>
            <person name="Labutti K."/>
            <person name="Haridas S."/>
            <person name="Kuo A."/>
            <person name="Salamov A."/>
            <person name="Ahrendt S.R."/>
            <person name="Lipzen A."/>
            <person name="Sullivan W."/>
            <person name="Andreopoulos W.B."/>
            <person name="Clum A."/>
            <person name="Lindquist E."/>
            <person name="Daum C."/>
            <person name="Ramamoorthy G.K."/>
            <person name="Gryganskyi A."/>
            <person name="Culley D."/>
            <person name="Magnuson J.K."/>
            <person name="James T.Y."/>
            <person name="O'Malley M.A."/>
            <person name="Stajich J.E."/>
            <person name="Spatafora J.W."/>
            <person name="Visel A."/>
            <person name="Grigoriev I.V."/>
        </authorList>
    </citation>
    <scope>NUCLEOTIDE SEQUENCE [LARGE SCALE GENOMIC DNA]</scope>
    <source>
        <strain evidence="13 14">NRRL 2496</strain>
    </source>
</reference>
<dbReference type="InParanoid" id="A0A1X2H961"/>
<dbReference type="GO" id="GO:0016226">
    <property type="term" value="P:iron-sulfur cluster assembly"/>
    <property type="evidence" value="ECO:0007669"/>
    <property type="project" value="InterPro"/>
</dbReference>
<dbReference type="STRING" id="13706.A0A1X2H961"/>
<evidence type="ECO:0000256" key="8">
    <source>
        <dbReference type="ARBA" id="ARBA00023004"/>
    </source>
</evidence>
<dbReference type="PANTHER" id="PTHR42961:SF2">
    <property type="entry name" value="IRON-SULFUR PROTEIN NUBPL"/>
    <property type="match status" value="1"/>
</dbReference>
<keyword evidence="13" id="KW-0378">Hydrolase</keyword>
<dbReference type="GO" id="GO:0005524">
    <property type="term" value="F:ATP binding"/>
    <property type="evidence" value="ECO:0007669"/>
    <property type="project" value="UniProtKB-KW"/>
</dbReference>
<keyword evidence="5" id="KW-0547">Nucleotide-binding</keyword>
<evidence type="ECO:0000256" key="12">
    <source>
        <dbReference type="ARBA" id="ARBA00081370"/>
    </source>
</evidence>
<evidence type="ECO:0000256" key="5">
    <source>
        <dbReference type="ARBA" id="ARBA00022741"/>
    </source>
</evidence>
<evidence type="ECO:0000313" key="13">
    <source>
        <dbReference type="EMBL" id="ORY95064.1"/>
    </source>
</evidence>
<keyword evidence="6" id="KW-0067">ATP-binding</keyword>
<evidence type="ECO:0000256" key="1">
    <source>
        <dbReference type="ARBA" id="ARBA00001966"/>
    </source>
</evidence>
<dbReference type="Pfam" id="PF10609">
    <property type="entry name" value="ParA"/>
    <property type="match status" value="1"/>
</dbReference>
<dbReference type="OMA" id="CNHESHI"/>
<keyword evidence="10" id="KW-0496">Mitochondrion</keyword>
<dbReference type="GO" id="GO:0140663">
    <property type="term" value="F:ATP-dependent FeS chaperone activity"/>
    <property type="evidence" value="ECO:0007669"/>
    <property type="project" value="InterPro"/>
</dbReference>
<evidence type="ECO:0000256" key="4">
    <source>
        <dbReference type="ARBA" id="ARBA00022723"/>
    </source>
</evidence>
<dbReference type="PANTHER" id="PTHR42961">
    <property type="entry name" value="IRON-SULFUR PROTEIN NUBPL"/>
    <property type="match status" value="1"/>
</dbReference>
<dbReference type="Gene3D" id="3.40.50.300">
    <property type="entry name" value="P-loop containing nucleotide triphosphate hydrolases"/>
    <property type="match status" value="1"/>
</dbReference>
<dbReference type="GO" id="GO:0032981">
    <property type="term" value="P:mitochondrial respiratory chain complex I assembly"/>
    <property type="evidence" value="ECO:0007669"/>
    <property type="project" value="TreeGrafter"/>
</dbReference>
<dbReference type="EMBL" id="MCGN01000007">
    <property type="protein sequence ID" value="ORY95064.1"/>
    <property type="molecule type" value="Genomic_DNA"/>
</dbReference>
<comment type="subcellular location">
    <subcellularLocation>
        <location evidence="2">Mitochondrion</location>
    </subcellularLocation>
</comment>
<evidence type="ECO:0000256" key="11">
    <source>
        <dbReference type="ARBA" id="ARBA00024036"/>
    </source>
</evidence>
<dbReference type="OrthoDB" id="1741334at2759"/>
<evidence type="ECO:0000313" key="14">
    <source>
        <dbReference type="Proteomes" id="UP000242180"/>
    </source>
</evidence>
<comment type="caution">
    <text evidence="13">The sequence shown here is derived from an EMBL/GenBank/DDBJ whole genome shotgun (WGS) entry which is preliminary data.</text>
</comment>
<keyword evidence="8" id="KW-0408">Iron</keyword>
<keyword evidence="3" id="KW-0004">4Fe-4S</keyword>
<dbReference type="CDD" id="cd02037">
    <property type="entry name" value="Mrp_NBP35"/>
    <property type="match status" value="1"/>
</dbReference>
<dbReference type="InterPro" id="IPR033756">
    <property type="entry name" value="YlxH/NBP35"/>
</dbReference>
<evidence type="ECO:0000256" key="10">
    <source>
        <dbReference type="ARBA" id="ARBA00023128"/>
    </source>
</evidence>
<dbReference type="GO" id="GO:0046872">
    <property type="term" value="F:metal ion binding"/>
    <property type="evidence" value="ECO:0007669"/>
    <property type="project" value="UniProtKB-KW"/>
</dbReference>
<keyword evidence="14" id="KW-1185">Reference proteome</keyword>
<dbReference type="HAMAP" id="MF_02040">
    <property type="entry name" value="Mrp_NBP35"/>
    <property type="match status" value="1"/>
</dbReference>
<dbReference type="GO" id="GO:0016787">
    <property type="term" value="F:hydrolase activity"/>
    <property type="evidence" value="ECO:0007669"/>
    <property type="project" value="UniProtKB-KW"/>
</dbReference>
<dbReference type="FunFam" id="3.40.50.300:FF:000709">
    <property type="entry name" value="Iron-sulfur protein NUBPL isoform X1"/>
    <property type="match status" value="1"/>
</dbReference>
<keyword evidence="4" id="KW-0479">Metal-binding</keyword>